<dbReference type="KEGG" id="lhk:LHK_01652"/>
<dbReference type="Pfam" id="PF02924">
    <property type="entry name" value="HDPD"/>
    <property type="match status" value="1"/>
</dbReference>
<proteinExistence type="predicted"/>
<dbReference type="Gene3D" id="2.40.300.10">
    <property type="entry name" value="Head decoration protein D"/>
    <property type="match status" value="1"/>
</dbReference>
<evidence type="ECO:0000313" key="2">
    <source>
        <dbReference type="Proteomes" id="UP000002010"/>
    </source>
</evidence>
<dbReference type="STRING" id="557598.LHK_01652"/>
<dbReference type="HOGENOM" id="CLU_134299_0_0_4"/>
<dbReference type="eggNOG" id="ENOG5032B9P">
    <property type="taxonomic scope" value="Bacteria"/>
</dbReference>
<gene>
    <name evidence="1" type="ordered locus">LHK_01652</name>
</gene>
<dbReference type="Proteomes" id="UP000002010">
    <property type="component" value="Chromosome"/>
</dbReference>
<dbReference type="RefSeq" id="WP_012697124.1">
    <property type="nucleotide sequence ID" value="NC_012559.1"/>
</dbReference>
<reference evidence="1 2" key="1">
    <citation type="journal article" date="2009" name="PLoS Genet.">
        <title>The complete genome and proteome of Laribacter hongkongensis reveal potential mechanisms for adaptations to different temperatures and habitats.</title>
        <authorList>
            <person name="Woo P.C."/>
            <person name="Lau S.K."/>
            <person name="Tse H."/>
            <person name="Teng J.L."/>
            <person name="Curreem S.O."/>
            <person name="Tsang A.K."/>
            <person name="Fan R.Y."/>
            <person name="Wong G.K."/>
            <person name="Huang Y."/>
            <person name="Loman N.J."/>
            <person name="Snyder L.A."/>
            <person name="Cai J.J."/>
            <person name="Huang J.D."/>
            <person name="Mak W."/>
            <person name="Pallen M.J."/>
            <person name="Lok S."/>
            <person name="Yuen K.Y."/>
        </authorList>
    </citation>
    <scope>NUCLEOTIDE SEQUENCE [LARGE SCALE GENOMIC DNA]</scope>
    <source>
        <strain evidence="1 2">HLHK9</strain>
    </source>
</reference>
<dbReference type="AlphaFoldDB" id="C1D848"/>
<keyword evidence="2" id="KW-1185">Reference proteome</keyword>
<evidence type="ECO:0008006" key="3">
    <source>
        <dbReference type="Google" id="ProtNLM"/>
    </source>
</evidence>
<dbReference type="EMBL" id="CP001154">
    <property type="protein sequence ID" value="ACO74638.1"/>
    <property type="molecule type" value="Genomic_DNA"/>
</dbReference>
<name>C1D848_LARHH</name>
<dbReference type="InterPro" id="IPR004195">
    <property type="entry name" value="Head_decoration_D"/>
</dbReference>
<sequence>MHAQIKQEGTYTPDALLAGSADDCLVTRVVIAAGQVQPRGALLGKVTASKKHVLSLAAADDGSQIPDVVLAEDVDATAGDTEAMAYFTGPINAHALTLGAGHSVDSVFAALRANGIYLVK</sequence>
<protein>
    <recommendedName>
        <fullName evidence="3">Head decoration protein</fullName>
    </recommendedName>
</protein>
<organism evidence="1 2">
    <name type="scientific">Laribacter hongkongensis (strain HLHK9)</name>
    <dbReference type="NCBI Taxonomy" id="557598"/>
    <lineage>
        <taxon>Bacteria</taxon>
        <taxon>Pseudomonadati</taxon>
        <taxon>Pseudomonadota</taxon>
        <taxon>Betaproteobacteria</taxon>
        <taxon>Neisseriales</taxon>
        <taxon>Aquaspirillaceae</taxon>
        <taxon>Laribacter</taxon>
    </lineage>
</organism>
<accession>C1D848</accession>
<evidence type="ECO:0000313" key="1">
    <source>
        <dbReference type="EMBL" id="ACO74638.1"/>
    </source>
</evidence>